<dbReference type="AlphaFoldDB" id="A0A1U7V4P1"/>
<dbReference type="Proteomes" id="UP000189701">
    <property type="component" value="Unplaced"/>
</dbReference>
<protein>
    <submittedName>
        <fullName evidence="2">Uncharacterized protein LOC104213541</fullName>
    </submittedName>
</protein>
<evidence type="ECO:0000313" key="2">
    <source>
        <dbReference type="RefSeq" id="XP_009761358.1"/>
    </source>
</evidence>
<dbReference type="PANTHER" id="PTHR33702">
    <property type="entry name" value="BNAA09G40010D PROTEIN"/>
    <property type="match status" value="1"/>
</dbReference>
<gene>
    <name evidence="2" type="primary">LOC104213541</name>
</gene>
<proteinExistence type="predicted"/>
<sequence>MEGLSVSRNLYSGLKGKGYERLNGAGRRRKIRVEYLSGESSKYKRGRFWKINLRPRLKLKLKLKRFSPKKLLLNMRDAYVNMMLKIANSRIMSSGGLTGDYGVNGFGMRQFKEYDEKMIVEIYKSMVIAQGQLVNHDAAAAAATKFGTEIMCQR</sequence>
<name>A0A1U7V4P1_NICSY</name>
<organism evidence="1 2">
    <name type="scientific">Nicotiana sylvestris</name>
    <name type="common">Wood tobacco</name>
    <name type="synonym">South American tobacco</name>
    <dbReference type="NCBI Taxonomy" id="4096"/>
    <lineage>
        <taxon>Eukaryota</taxon>
        <taxon>Viridiplantae</taxon>
        <taxon>Streptophyta</taxon>
        <taxon>Embryophyta</taxon>
        <taxon>Tracheophyta</taxon>
        <taxon>Spermatophyta</taxon>
        <taxon>Magnoliopsida</taxon>
        <taxon>eudicotyledons</taxon>
        <taxon>Gunneridae</taxon>
        <taxon>Pentapetalae</taxon>
        <taxon>asterids</taxon>
        <taxon>lamiids</taxon>
        <taxon>Solanales</taxon>
        <taxon>Solanaceae</taxon>
        <taxon>Nicotianoideae</taxon>
        <taxon>Nicotianeae</taxon>
        <taxon>Nicotiana</taxon>
    </lineage>
</organism>
<dbReference type="PANTHER" id="PTHR33702:SF19">
    <property type="entry name" value="BINDING PROTEIN"/>
    <property type="match status" value="1"/>
</dbReference>
<accession>A0A1U7V4P1</accession>
<dbReference type="eggNOG" id="ENOG502S1Y2">
    <property type="taxonomic scope" value="Eukaryota"/>
</dbReference>
<reference evidence="2" key="2">
    <citation type="submission" date="2025-08" db="UniProtKB">
        <authorList>
            <consortium name="RefSeq"/>
        </authorList>
    </citation>
    <scope>IDENTIFICATION</scope>
    <source>
        <tissue evidence="2">Leaf</tissue>
    </source>
</reference>
<dbReference type="RefSeq" id="XP_009761358.1">
    <property type="nucleotide sequence ID" value="XM_009763056.1"/>
</dbReference>
<dbReference type="OrthoDB" id="1898021at2759"/>
<dbReference type="GeneID" id="104213541"/>
<dbReference type="STRING" id="4096.A0A1U7V4P1"/>
<dbReference type="KEGG" id="nsy:104213541"/>
<keyword evidence="1" id="KW-1185">Reference proteome</keyword>
<evidence type="ECO:0000313" key="1">
    <source>
        <dbReference type="Proteomes" id="UP000189701"/>
    </source>
</evidence>
<reference evidence="1" key="1">
    <citation type="journal article" date="2013" name="Genome Biol.">
        <title>Reference genomes and transcriptomes of Nicotiana sylvestris and Nicotiana tomentosiformis.</title>
        <authorList>
            <person name="Sierro N."/>
            <person name="Battey J.N."/>
            <person name="Ouadi S."/>
            <person name="Bovet L."/>
            <person name="Goepfert S."/>
            <person name="Bakaher N."/>
            <person name="Peitsch M.C."/>
            <person name="Ivanov N.V."/>
        </authorList>
    </citation>
    <scope>NUCLEOTIDE SEQUENCE [LARGE SCALE GENOMIC DNA]</scope>
</reference>